<dbReference type="Pfam" id="PF04205">
    <property type="entry name" value="FMN_bind"/>
    <property type="match status" value="1"/>
</dbReference>
<dbReference type="Gene3D" id="3.90.1010.20">
    <property type="match status" value="1"/>
</dbReference>
<dbReference type="EMBL" id="QXWZ01000001">
    <property type="protein sequence ID" value="NBI77312.1"/>
    <property type="molecule type" value="Genomic_DNA"/>
</dbReference>
<proteinExistence type="predicted"/>
<dbReference type="SMART" id="SM00900">
    <property type="entry name" value="FMN_bind"/>
    <property type="match status" value="1"/>
</dbReference>
<dbReference type="RefSeq" id="WP_160208086.1">
    <property type="nucleotide sequence ID" value="NZ_JBCLRJ010000029.1"/>
</dbReference>
<protein>
    <submittedName>
        <fullName evidence="2">FMN-binding protein</fullName>
    </submittedName>
</protein>
<organism evidence="2 3">
    <name type="scientific">Anaerotruncus colihominis</name>
    <dbReference type="NCBI Taxonomy" id="169435"/>
    <lineage>
        <taxon>Bacteria</taxon>
        <taxon>Bacillati</taxon>
        <taxon>Bacillota</taxon>
        <taxon>Clostridia</taxon>
        <taxon>Eubacteriales</taxon>
        <taxon>Oscillospiraceae</taxon>
        <taxon>Anaerotruncus</taxon>
    </lineage>
</organism>
<dbReference type="Proteomes" id="UP000446348">
    <property type="component" value="Unassembled WGS sequence"/>
</dbReference>
<evidence type="ECO:0000259" key="1">
    <source>
        <dbReference type="SMART" id="SM00900"/>
    </source>
</evidence>
<dbReference type="AlphaFoldDB" id="A0A845RHR2"/>
<sequence length="141" mass="15594">MKWSFKKVTAMIAILVVLAGGIFLAAYLKEVADYKRSVREIAIEEICLSDIPDGEYIGECNVDFIYAEVEVTVHSGRISNIRILEHKNERGQAAEVIIDKIVSEQRIDVDAVSGATNSSTVLKKAVENALILPEMQAEKID</sequence>
<gene>
    <name evidence="2" type="ORF">D3Z39_00215</name>
</gene>
<feature type="domain" description="FMN-binding" evidence="1">
    <location>
        <begin position="65"/>
        <end position="133"/>
    </location>
</feature>
<comment type="caution">
    <text evidence="2">The sequence shown here is derived from an EMBL/GenBank/DDBJ whole genome shotgun (WGS) entry which is preliminary data.</text>
</comment>
<dbReference type="OrthoDB" id="307864at2"/>
<evidence type="ECO:0000313" key="3">
    <source>
        <dbReference type="Proteomes" id="UP000446348"/>
    </source>
</evidence>
<accession>A0A845RHR2</accession>
<dbReference type="GO" id="GO:0016020">
    <property type="term" value="C:membrane"/>
    <property type="evidence" value="ECO:0007669"/>
    <property type="project" value="InterPro"/>
</dbReference>
<dbReference type="InterPro" id="IPR007329">
    <property type="entry name" value="FMN-bd"/>
</dbReference>
<dbReference type="GO" id="GO:0010181">
    <property type="term" value="F:FMN binding"/>
    <property type="evidence" value="ECO:0007669"/>
    <property type="project" value="InterPro"/>
</dbReference>
<name>A0A845RHR2_9FIRM</name>
<reference evidence="2 3" key="1">
    <citation type="submission" date="2018-08" db="EMBL/GenBank/DDBJ databases">
        <title>Murine metabolic-syndrome-specific gut microbial biobank.</title>
        <authorList>
            <person name="Liu C."/>
        </authorList>
    </citation>
    <scope>NUCLEOTIDE SEQUENCE [LARGE SCALE GENOMIC DNA]</scope>
    <source>
        <strain evidence="2 3">X69</strain>
    </source>
</reference>
<evidence type="ECO:0000313" key="2">
    <source>
        <dbReference type="EMBL" id="NBI77312.1"/>
    </source>
</evidence>